<keyword evidence="3 7" id="KW-0418">Kinase</keyword>
<feature type="domain" description="DhaK" evidence="6">
    <location>
        <begin position="7"/>
        <end position="326"/>
    </location>
</feature>
<dbReference type="Pfam" id="PF02734">
    <property type="entry name" value="Dak2"/>
    <property type="match status" value="1"/>
</dbReference>
<evidence type="ECO:0000256" key="2">
    <source>
        <dbReference type="ARBA" id="ARBA00022741"/>
    </source>
</evidence>
<dbReference type="PANTHER" id="PTHR28629:SF4">
    <property type="entry name" value="TRIOKINASE_FMN CYCLASE"/>
    <property type="match status" value="1"/>
</dbReference>
<name>A0A4R7NRH5_9GAMM</name>
<comment type="caution">
    <text evidence="7">The sequence shown here is derived from an EMBL/GenBank/DDBJ whole genome shotgun (WGS) entry which is preliminary data.</text>
</comment>
<reference evidence="7 8" key="1">
    <citation type="submission" date="2019-03" db="EMBL/GenBank/DDBJ databases">
        <title>Genomic Encyclopedia of Type Strains, Phase IV (KMG-IV): sequencing the most valuable type-strain genomes for metagenomic binning, comparative biology and taxonomic classification.</title>
        <authorList>
            <person name="Goeker M."/>
        </authorList>
    </citation>
    <scope>NUCLEOTIDE SEQUENCE [LARGE SCALE GENOMIC DNA]</scope>
    <source>
        <strain evidence="7 8">DSM 6770</strain>
    </source>
</reference>
<gene>
    <name evidence="7" type="ORF">C8E00_103525</name>
</gene>
<evidence type="ECO:0000259" key="6">
    <source>
        <dbReference type="PROSITE" id="PS51481"/>
    </source>
</evidence>
<dbReference type="GO" id="GO:0019563">
    <property type="term" value="P:glycerol catabolic process"/>
    <property type="evidence" value="ECO:0007669"/>
    <property type="project" value="TreeGrafter"/>
</dbReference>
<evidence type="ECO:0000256" key="3">
    <source>
        <dbReference type="ARBA" id="ARBA00022777"/>
    </source>
</evidence>
<dbReference type="GO" id="GO:0005524">
    <property type="term" value="F:ATP binding"/>
    <property type="evidence" value="ECO:0007669"/>
    <property type="project" value="UniProtKB-KW"/>
</dbReference>
<proteinExistence type="predicted"/>
<dbReference type="PROSITE" id="PS51481">
    <property type="entry name" value="DHAK"/>
    <property type="match status" value="1"/>
</dbReference>
<evidence type="ECO:0000313" key="7">
    <source>
        <dbReference type="EMBL" id="TDU23151.1"/>
    </source>
</evidence>
<dbReference type="SMART" id="SM01120">
    <property type="entry name" value="Dak2"/>
    <property type="match status" value="1"/>
</dbReference>
<organism evidence="7 8">
    <name type="scientific">Chromohalobacter marismortui</name>
    <dbReference type="NCBI Taxonomy" id="42055"/>
    <lineage>
        <taxon>Bacteria</taxon>
        <taxon>Pseudomonadati</taxon>
        <taxon>Pseudomonadota</taxon>
        <taxon>Gammaproteobacteria</taxon>
        <taxon>Oceanospirillales</taxon>
        <taxon>Halomonadaceae</taxon>
        <taxon>Chromohalobacter</taxon>
    </lineage>
</organism>
<dbReference type="InterPro" id="IPR036117">
    <property type="entry name" value="DhaL_dom_sf"/>
</dbReference>
<dbReference type="Gene3D" id="1.25.40.340">
    <property type="match status" value="1"/>
</dbReference>
<dbReference type="InterPro" id="IPR004006">
    <property type="entry name" value="DhaK_dom"/>
</dbReference>
<dbReference type="SUPFAM" id="SSF82549">
    <property type="entry name" value="DAK1/DegV-like"/>
    <property type="match status" value="1"/>
</dbReference>
<dbReference type="AlphaFoldDB" id="A0A4R7NRH5"/>
<dbReference type="FunFam" id="3.40.50.10440:FF:000001">
    <property type="entry name" value="Dihydroxyacetone kinase, DhaK subunit"/>
    <property type="match status" value="1"/>
</dbReference>
<dbReference type="Proteomes" id="UP000295380">
    <property type="component" value="Unassembled WGS sequence"/>
</dbReference>
<feature type="domain" description="DhaL" evidence="5">
    <location>
        <begin position="357"/>
        <end position="548"/>
    </location>
</feature>
<evidence type="ECO:0000313" key="8">
    <source>
        <dbReference type="Proteomes" id="UP000295380"/>
    </source>
</evidence>
<dbReference type="SUPFAM" id="SSF101473">
    <property type="entry name" value="DhaL-like"/>
    <property type="match status" value="1"/>
</dbReference>
<dbReference type="OrthoDB" id="9806345at2"/>
<dbReference type="Pfam" id="PF02733">
    <property type="entry name" value="Dak1"/>
    <property type="match status" value="1"/>
</dbReference>
<dbReference type="InterPro" id="IPR004007">
    <property type="entry name" value="DhaL_dom"/>
</dbReference>
<keyword evidence="1" id="KW-0808">Transferase</keyword>
<dbReference type="Gene3D" id="3.30.1180.20">
    <property type="entry name" value="Dihydroxyacetone kinase, domain 2"/>
    <property type="match status" value="1"/>
</dbReference>
<evidence type="ECO:0000256" key="1">
    <source>
        <dbReference type="ARBA" id="ARBA00022679"/>
    </source>
</evidence>
<dbReference type="InterPro" id="IPR050861">
    <property type="entry name" value="Dihydroxyacetone_Kinase"/>
</dbReference>
<dbReference type="RefSeq" id="WP_133697122.1">
    <property type="nucleotide sequence ID" value="NZ_SOBR01000003.1"/>
</dbReference>
<evidence type="ECO:0000256" key="4">
    <source>
        <dbReference type="ARBA" id="ARBA00022840"/>
    </source>
</evidence>
<dbReference type="PANTHER" id="PTHR28629">
    <property type="entry name" value="TRIOKINASE/FMN CYCLASE"/>
    <property type="match status" value="1"/>
</dbReference>
<dbReference type="GO" id="GO:0005829">
    <property type="term" value="C:cytosol"/>
    <property type="evidence" value="ECO:0007669"/>
    <property type="project" value="TreeGrafter"/>
</dbReference>
<dbReference type="GO" id="GO:0004371">
    <property type="term" value="F:glycerone kinase activity"/>
    <property type="evidence" value="ECO:0007669"/>
    <property type="project" value="InterPro"/>
</dbReference>
<evidence type="ECO:0000259" key="5">
    <source>
        <dbReference type="PROSITE" id="PS51480"/>
    </source>
</evidence>
<keyword evidence="2" id="KW-0547">Nucleotide-binding</keyword>
<accession>A0A4R7NRH5</accession>
<protein>
    <submittedName>
        <fullName evidence="7">Dihydroxyacetone kinase</fullName>
    </submittedName>
</protein>
<keyword evidence="8" id="KW-1185">Reference proteome</keyword>
<sequence length="550" mass="57481">MQHFFNDASRVVDDVLHAVGHLAPLRIAEPASGVRILIRRDWDRDTLGQQHVAVLSGGGAGHEPAHAGFIGDGMLTGVIAGSLFASPSMDAVLAAIREVCGPAGCLLVVKNYTGDRLNFGLAAEHARRDGLKVAMVIVAEDVALPDMPQPRGLAGTLLIHKIAGYHAQQQATLETIQALAQHACERMASLGMALTPATLPGQARPDRHPELGLGIHNEPGARHIVPDSARDAIHHVVTPLATTLEERGHRHGWVALLNNLGSCSTQEMGVLTGSLIDHLGPARLTQLIGPASLMTSLDMHGFSVTLMAVDDAMRTALQAPTNAPAWPGVQNVRPPDTFTPNLVARNSALYDNAPQATHVKAALAQVLSVLRAARDDLDGLDARSGDGDAGSSLVEGADAIEQALQAGRLDTAHPERLFAGLGQCLATGMGGSSGVLLSILLTATATALEEQHDLVDSLWQGGERMQSYGGARLGDRTLLDALIPALQALHTDATLSEAAQAARQGAAHTATLSRARAGRAAYVPDSALEGVVDPGAEAVARVFETLARCL</sequence>
<dbReference type="Gene3D" id="3.40.50.10440">
    <property type="entry name" value="Dihydroxyacetone kinase, domain 1"/>
    <property type="match status" value="1"/>
</dbReference>
<dbReference type="PROSITE" id="PS51480">
    <property type="entry name" value="DHAL"/>
    <property type="match status" value="1"/>
</dbReference>
<keyword evidence="4" id="KW-0067">ATP-binding</keyword>
<dbReference type="EMBL" id="SOBR01000003">
    <property type="protein sequence ID" value="TDU23151.1"/>
    <property type="molecule type" value="Genomic_DNA"/>
</dbReference>